<evidence type="ECO:0000313" key="5">
    <source>
        <dbReference type="Proteomes" id="UP000675379"/>
    </source>
</evidence>
<dbReference type="SMART" id="SM00267">
    <property type="entry name" value="GGDEF"/>
    <property type="match status" value="1"/>
</dbReference>
<dbReference type="RefSeq" id="WP_211799699.1">
    <property type="nucleotide sequence ID" value="NZ_JAGSCS010000002.1"/>
</dbReference>
<comment type="caution">
    <text evidence="4">The sequence shown here is derived from an EMBL/GenBank/DDBJ whole genome shotgun (WGS) entry which is preliminary data.</text>
</comment>
<feature type="transmembrane region" description="Helical" evidence="1">
    <location>
        <begin position="290"/>
        <end position="311"/>
    </location>
</feature>
<dbReference type="GO" id="GO:0071111">
    <property type="term" value="F:cyclic-guanylate-specific phosphodiesterase activity"/>
    <property type="evidence" value="ECO:0007669"/>
    <property type="project" value="InterPro"/>
</dbReference>
<evidence type="ECO:0000259" key="2">
    <source>
        <dbReference type="PROSITE" id="PS50883"/>
    </source>
</evidence>
<keyword evidence="1" id="KW-0812">Transmembrane</keyword>
<feature type="domain" description="GGDEF" evidence="3">
    <location>
        <begin position="348"/>
        <end position="481"/>
    </location>
</feature>
<sequence>MTRKRIKTVELRIFLIPLLLALIIVALVGGVLANIQVRAYKEHRKEDALRYANTYSYSVTKALEAQQAMKTLMEEKMMAAGEMAGSMTSYTDEGLSRLADLLDIDVIYQYSAEGIIEHTSDGRYRGWTAKPGHPVYTFMTGDQDRMVEEIRQDTESKEYFQYMYFRRPDGIFLQLGIRAEKVRDQLNEFELQQILEEMKAGGAKDEFSLLNAEGLILGSTVPDRIGARIEDPAVLAAMDQNESFNQLLEYGDQPMYLTYIPLYVKGEKYGTLGILQDMKDLNAIYRDTRIYGAVALVAVLMSFLAVLFFTYRRNAKQLRPVYYDSLTGLPNQAYLKETLALSSPGISGKRALLLINCSNLKTINLSYGFDYANEALKYQAGKLARDLSGKGELFQFTPDKFVFVVDGYHDSEVLKDLARRVTKSFHQEDQKDGEHQFIKPEIGIAELSGRDWTSDELLTNAALALSHVDPFGAENFAFFTEEMQKSIAREDLLEREIREDLQHPEKNLIYMEYMPMIQVKTGRILAFEALARMSSNYFGAVSPVEFIDIAEKKQLIVPLGYHILRKVCQFVKKLQNEGFPELRVSFNISALQLFREDFVSTVLDILRECGVKPQSLSMEITESVLMENLRELTGKLKILREAGIHIVIDDFGTGYSSFYQLHELPIDALKIDRYFIKRITYTHEQEILTGDIISMAHRLGYRVVAEGVEDEIQYTYIRDKGCDVLQGHLFSQALHEDVALERIKRTLIFQPHDGDQP</sequence>
<dbReference type="PROSITE" id="PS50887">
    <property type="entry name" value="GGDEF"/>
    <property type="match status" value="1"/>
</dbReference>
<dbReference type="EMBL" id="JAGSCS010000002">
    <property type="protein sequence ID" value="MBR0575183.1"/>
    <property type="molecule type" value="Genomic_DNA"/>
</dbReference>
<keyword evidence="1" id="KW-0472">Membrane</keyword>
<dbReference type="Gene3D" id="3.20.20.450">
    <property type="entry name" value="EAL domain"/>
    <property type="match status" value="1"/>
</dbReference>
<dbReference type="AlphaFoldDB" id="A0A941CP09"/>
<organism evidence="4 5">
    <name type="scientific">Proteiniclasticum sediminis</name>
    <dbReference type="NCBI Taxonomy" id="2804028"/>
    <lineage>
        <taxon>Bacteria</taxon>
        <taxon>Bacillati</taxon>
        <taxon>Bacillota</taxon>
        <taxon>Clostridia</taxon>
        <taxon>Eubacteriales</taxon>
        <taxon>Clostridiaceae</taxon>
        <taxon>Proteiniclasticum</taxon>
    </lineage>
</organism>
<dbReference type="Proteomes" id="UP000675379">
    <property type="component" value="Unassembled WGS sequence"/>
</dbReference>
<dbReference type="InterPro" id="IPR035919">
    <property type="entry name" value="EAL_sf"/>
</dbReference>
<dbReference type="InterPro" id="IPR043128">
    <property type="entry name" value="Rev_trsase/Diguanyl_cyclase"/>
</dbReference>
<dbReference type="SMART" id="SM00052">
    <property type="entry name" value="EAL"/>
    <property type="match status" value="1"/>
</dbReference>
<dbReference type="InterPro" id="IPR001633">
    <property type="entry name" value="EAL_dom"/>
</dbReference>
<proteinExistence type="predicted"/>
<protein>
    <submittedName>
        <fullName evidence="4">EAL domain-containing protein</fullName>
    </submittedName>
</protein>
<dbReference type="InterPro" id="IPR000160">
    <property type="entry name" value="GGDEF_dom"/>
</dbReference>
<evidence type="ECO:0000259" key="3">
    <source>
        <dbReference type="PROSITE" id="PS50887"/>
    </source>
</evidence>
<dbReference type="PROSITE" id="PS50883">
    <property type="entry name" value="EAL"/>
    <property type="match status" value="1"/>
</dbReference>
<dbReference type="Pfam" id="PF00990">
    <property type="entry name" value="GGDEF"/>
    <property type="match status" value="1"/>
</dbReference>
<gene>
    <name evidence="4" type="ORF">KCG48_02400</name>
</gene>
<dbReference type="PANTHER" id="PTHR33121">
    <property type="entry name" value="CYCLIC DI-GMP PHOSPHODIESTERASE PDEF"/>
    <property type="match status" value="1"/>
</dbReference>
<evidence type="ECO:0000313" key="4">
    <source>
        <dbReference type="EMBL" id="MBR0575183.1"/>
    </source>
</evidence>
<keyword evidence="5" id="KW-1185">Reference proteome</keyword>
<dbReference type="InterPro" id="IPR029787">
    <property type="entry name" value="Nucleotide_cyclase"/>
</dbReference>
<dbReference type="PANTHER" id="PTHR33121:SF70">
    <property type="entry name" value="SIGNALING PROTEIN YKOW"/>
    <property type="match status" value="1"/>
</dbReference>
<name>A0A941CP09_9CLOT</name>
<dbReference type="Pfam" id="PF00563">
    <property type="entry name" value="EAL"/>
    <property type="match status" value="1"/>
</dbReference>
<evidence type="ECO:0000256" key="1">
    <source>
        <dbReference type="SAM" id="Phobius"/>
    </source>
</evidence>
<dbReference type="Gene3D" id="3.30.70.270">
    <property type="match status" value="1"/>
</dbReference>
<feature type="domain" description="EAL" evidence="2">
    <location>
        <begin position="490"/>
        <end position="747"/>
    </location>
</feature>
<dbReference type="CDD" id="cd01948">
    <property type="entry name" value="EAL"/>
    <property type="match status" value="1"/>
</dbReference>
<dbReference type="SUPFAM" id="SSF141868">
    <property type="entry name" value="EAL domain-like"/>
    <property type="match status" value="1"/>
</dbReference>
<dbReference type="SUPFAM" id="SSF103190">
    <property type="entry name" value="Sensory domain-like"/>
    <property type="match status" value="1"/>
</dbReference>
<reference evidence="4" key="1">
    <citation type="submission" date="2021-04" db="EMBL/GenBank/DDBJ databases">
        <title>Proteiniclasticum sedimins sp. nov., an obligate anaerobic bacterium isolated from anaerobic sludge.</title>
        <authorList>
            <person name="Liu J."/>
        </authorList>
    </citation>
    <scope>NUCLEOTIDE SEQUENCE</scope>
    <source>
        <strain evidence="4">BAD-10</strain>
    </source>
</reference>
<dbReference type="InterPro" id="IPR050706">
    <property type="entry name" value="Cyclic-di-GMP_PDE-like"/>
</dbReference>
<dbReference type="SUPFAM" id="SSF55073">
    <property type="entry name" value="Nucleotide cyclase"/>
    <property type="match status" value="1"/>
</dbReference>
<dbReference type="InterPro" id="IPR029151">
    <property type="entry name" value="Sensor-like_sf"/>
</dbReference>
<keyword evidence="1" id="KW-1133">Transmembrane helix</keyword>
<accession>A0A941CP09</accession>